<organism evidence="1 2">
    <name type="scientific">Suillus luteus UH-Slu-Lm8-n1</name>
    <dbReference type="NCBI Taxonomy" id="930992"/>
    <lineage>
        <taxon>Eukaryota</taxon>
        <taxon>Fungi</taxon>
        <taxon>Dikarya</taxon>
        <taxon>Basidiomycota</taxon>
        <taxon>Agaricomycotina</taxon>
        <taxon>Agaricomycetes</taxon>
        <taxon>Agaricomycetidae</taxon>
        <taxon>Boletales</taxon>
        <taxon>Suillineae</taxon>
        <taxon>Suillaceae</taxon>
        <taxon>Suillus</taxon>
    </lineage>
</organism>
<evidence type="ECO:0000313" key="2">
    <source>
        <dbReference type="Proteomes" id="UP000054485"/>
    </source>
</evidence>
<dbReference type="EMBL" id="KN835204">
    <property type="protein sequence ID" value="KIK43792.1"/>
    <property type="molecule type" value="Genomic_DNA"/>
</dbReference>
<dbReference type="Proteomes" id="UP000054485">
    <property type="component" value="Unassembled WGS sequence"/>
</dbReference>
<reference evidence="1 2" key="1">
    <citation type="submission" date="2014-04" db="EMBL/GenBank/DDBJ databases">
        <authorList>
            <consortium name="DOE Joint Genome Institute"/>
            <person name="Kuo A."/>
            <person name="Ruytinx J."/>
            <person name="Rineau F."/>
            <person name="Colpaert J."/>
            <person name="Kohler A."/>
            <person name="Nagy L.G."/>
            <person name="Floudas D."/>
            <person name="Copeland A."/>
            <person name="Barry K.W."/>
            <person name="Cichocki N."/>
            <person name="Veneault-Fourrey C."/>
            <person name="LaButti K."/>
            <person name="Lindquist E.A."/>
            <person name="Lipzen A."/>
            <person name="Lundell T."/>
            <person name="Morin E."/>
            <person name="Murat C."/>
            <person name="Sun H."/>
            <person name="Tunlid A."/>
            <person name="Henrissat B."/>
            <person name="Grigoriev I.V."/>
            <person name="Hibbett D.S."/>
            <person name="Martin F."/>
            <person name="Nordberg H.P."/>
            <person name="Cantor M.N."/>
            <person name="Hua S.X."/>
        </authorList>
    </citation>
    <scope>NUCLEOTIDE SEQUENCE [LARGE SCALE GENOMIC DNA]</scope>
    <source>
        <strain evidence="1 2">UH-Slu-Lm8-n1</strain>
    </source>
</reference>
<sequence>MPQRLRSGESGDGGLCQSESRCPAKELALYHFSLKVLISLGCCCPPYHHVVSLRFLDSRLFNMQSSSFSTS</sequence>
<feature type="non-terminal residue" evidence="1">
    <location>
        <position position="1"/>
    </location>
</feature>
<dbReference type="HOGENOM" id="CLU_2747196_0_0_1"/>
<gene>
    <name evidence="1" type="ORF">CY34DRAFT_803397</name>
</gene>
<proteinExistence type="predicted"/>
<reference evidence="2" key="2">
    <citation type="submission" date="2015-01" db="EMBL/GenBank/DDBJ databases">
        <title>Evolutionary Origins and Diversification of the Mycorrhizal Mutualists.</title>
        <authorList>
            <consortium name="DOE Joint Genome Institute"/>
            <consortium name="Mycorrhizal Genomics Consortium"/>
            <person name="Kohler A."/>
            <person name="Kuo A."/>
            <person name="Nagy L.G."/>
            <person name="Floudas D."/>
            <person name="Copeland A."/>
            <person name="Barry K.W."/>
            <person name="Cichocki N."/>
            <person name="Veneault-Fourrey C."/>
            <person name="LaButti K."/>
            <person name="Lindquist E.A."/>
            <person name="Lipzen A."/>
            <person name="Lundell T."/>
            <person name="Morin E."/>
            <person name="Murat C."/>
            <person name="Riley R."/>
            <person name="Ohm R."/>
            <person name="Sun H."/>
            <person name="Tunlid A."/>
            <person name="Henrissat B."/>
            <person name="Grigoriev I.V."/>
            <person name="Hibbett D.S."/>
            <person name="Martin F."/>
        </authorList>
    </citation>
    <scope>NUCLEOTIDE SEQUENCE [LARGE SCALE GENOMIC DNA]</scope>
    <source>
        <strain evidence="2">UH-Slu-Lm8-n1</strain>
    </source>
</reference>
<dbReference type="InParanoid" id="A0A0D0BBX4"/>
<keyword evidence="2" id="KW-1185">Reference proteome</keyword>
<name>A0A0D0BBX4_9AGAM</name>
<accession>A0A0D0BBX4</accession>
<evidence type="ECO:0000313" key="1">
    <source>
        <dbReference type="EMBL" id="KIK43792.1"/>
    </source>
</evidence>
<protein>
    <submittedName>
        <fullName evidence="1">Uncharacterized protein</fullName>
    </submittedName>
</protein>
<dbReference type="AlphaFoldDB" id="A0A0D0BBX4"/>